<dbReference type="PATRIC" id="fig|134601.6.peg.161"/>
<evidence type="ECO:0000313" key="10">
    <source>
        <dbReference type="Proteomes" id="UP000062255"/>
    </source>
</evidence>
<dbReference type="InterPro" id="IPR037051">
    <property type="entry name" value="4-carb_acid_sugar_kinase_N_sf"/>
</dbReference>
<dbReference type="GO" id="GO:0016301">
    <property type="term" value="F:kinase activity"/>
    <property type="evidence" value="ECO:0007669"/>
    <property type="project" value="UniProtKB-KW"/>
</dbReference>
<reference evidence="9 10" key="1">
    <citation type="submission" date="2015-07" db="EMBL/GenBank/DDBJ databases">
        <title>Complete genome sequence of Mycobacterium goodii X7B, a facultative thermophilic biodesulfurizing bacterium.</title>
        <authorList>
            <person name="Yu B."/>
            <person name="Li F."/>
            <person name="Xu P."/>
        </authorList>
    </citation>
    <scope>NUCLEOTIDE SEQUENCE [LARGE SCALE GENOMIC DNA]</scope>
    <source>
        <strain evidence="9 10">X7B</strain>
    </source>
</reference>
<evidence type="ECO:0000256" key="4">
    <source>
        <dbReference type="ARBA" id="ARBA00022777"/>
    </source>
</evidence>
<dbReference type="Pfam" id="PF07005">
    <property type="entry name" value="SBD_N"/>
    <property type="match status" value="1"/>
</dbReference>
<comment type="similarity">
    <text evidence="1">Belongs to the four-carbon acid sugar kinase family.</text>
</comment>
<dbReference type="KEGG" id="mgo:AFA91_00765"/>
<dbReference type="STRING" id="134601.AFA91_00765"/>
<organism evidence="9 10">
    <name type="scientific">Mycolicibacterium goodii</name>
    <name type="common">Mycobacterium goodii</name>
    <dbReference type="NCBI Taxonomy" id="134601"/>
    <lineage>
        <taxon>Bacteria</taxon>
        <taxon>Bacillati</taxon>
        <taxon>Actinomycetota</taxon>
        <taxon>Actinomycetes</taxon>
        <taxon>Mycobacteriales</taxon>
        <taxon>Mycobacteriaceae</taxon>
        <taxon>Mycolicibacterium</taxon>
    </lineage>
</organism>
<feature type="domain" description="Four-carbon acid sugar kinase nucleotide binding" evidence="8">
    <location>
        <begin position="249"/>
        <end position="404"/>
    </location>
</feature>
<dbReference type="GO" id="GO:0005524">
    <property type="term" value="F:ATP binding"/>
    <property type="evidence" value="ECO:0007669"/>
    <property type="project" value="UniProtKB-KW"/>
</dbReference>
<evidence type="ECO:0000256" key="3">
    <source>
        <dbReference type="ARBA" id="ARBA00022741"/>
    </source>
</evidence>
<keyword evidence="3" id="KW-0547">Nucleotide-binding</keyword>
<dbReference type="OrthoDB" id="153193at2"/>
<keyword evidence="6" id="KW-0119">Carbohydrate metabolism</keyword>
<evidence type="ECO:0000256" key="5">
    <source>
        <dbReference type="ARBA" id="ARBA00022840"/>
    </source>
</evidence>
<dbReference type="SUPFAM" id="SSF142764">
    <property type="entry name" value="YgbK-like"/>
    <property type="match status" value="1"/>
</dbReference>
<dbReference type="EMBL" id="CP012150">
    <property type="protein sequence ID" value="AKS30646.1"/>
    <property type="molecule type" value="Genomic_DNA"/>
</dbReference>
<accession>A0A0K0WZL6</accession>
<dbReference type="InterPro" id="IPR042213">
    <property type="entry name" value="NBD_C_sf"/>
</dbReference>
<feature type="domain" description="Four-carbon acid sugar kinase N-terminal" evidence="7">
    <location>
        <begin position="4"/>
        <end position="228"/>
    </location>
</feature>
<dbReference type="Proteomes" id="UP000062255">
    <property type="component" value="Chromosome"/>
</dbReference>
<dbReference type="RefSeq" id="WP_049743048.1">
    <property type="nucleotide sequence ID" value="NZ_CP012150.1"/>
</dbReference>
<keyword evidence="4" id="KW-0418">Kinase</keyword>
<evidence type="ECO:0000256" key="6">
    <source>
        <dbReference type="ARBA" id="ARBA00023277"/>
    </source>
</evidence>
<dbReference type="InterPro" id="IPR010737">
    <property type="entry name" value="4-carb_acid_sugar_kinase_N"/>
</dbReference>
<keyword evidence="2" id="KW-0808">Transferase</keyword>
<evidence type="ECO:0008006" key="11">
    <source>
        <dbReference type="Google" id="ProtNLM"/>
    </source>
</evidence>
<gene>
    <name evidence="9" type="ORF">AFA91_00765</name>
</gene>
<keyword evidence="5" id="KW-0067">ATP-binding</keyword>
<evidence type="ECO:0000259" key="8">
    <source>
        <dbReference type="Pfam" id="PF17042"/>
    </source>
</evidence>
<dbReference type="Gene3D" id="3.40.50.10840">
    <property type="entry name" value="Putative sugar-binding, N-terminal domain"/>
    <property type="match status" value="1"/>
</dbReference>
<dbReference type="Gene3D" id="3.40.980.20">
    <property type="entry name" value="Four-carbon acid sugar kinase, nucleotide binding domain"/>
    <property type="match status" value="1"/>
</dbReference>
<name>A0A0K0WZL6_MYCGD</name>
<evidence type="ECO:0000259" key="7">
    <source>
        <dbReference type="Pfam" id="PF07005"/>
    </source>
</evidence>
<protein>
    <recommendedName>
        <fullName evidence="11">Hrp-dependent type III effector protein</fullName>
    </recommendedName>
</protein>
<dbReference type="InterPro" id="IPR031475">
    <property type="entry name" value="NBD_C"/>
</dbReference>
<dbReference type="Pfam" id="PF17042">
    <property type="entry name" value="NBD_C"/>
    <property type="match status" value="1"/>
</dbReference>
<proteinExistence type="inferred from homology"/>
<dbReference type="AlphaFoldDB" id="A0A0K0WZL6"/>
<sequence length="425" mass="44291">MKTIVLDDDPTGTQSASGVRVLLECSADAIEETLRDSESVYVQTNSRALAEADAVDLVRRIRADGEEAARRLGVAVRFVLRGDSTLRGHVFAETEVFLDDDAVMVFVPAFPDGGRTTRDGVHYVNVGGHDLPAHESEYAADPVFGFSTGVLADYVAEKSGRTAVPVPLATVRGGGLATVLSTAQPGTVVLPDAVDNADIRLIAEAISIADAAGRKIVVRTAAPVAAELAGVTSPGLLGAPLLDRPRPTLLVCGSHTAGATAQLAPVIDRWGAPVVVDTAGALDDPDAEGRRAADRLRAQLDARSFAVLMSERDRSSDHNTLSHGERIMTALTTAVRAAVPHLSVVVAKGGITSAEVARAGIGATSALVLGQIRPGVSVWQLEDRNGRDILYVVVPGNVGDHDTLVEILDALRIGAAAPVESQQVS</sequence>
<evidence type="ECO:0000313" key="9">
    <source>
        <dbReference type="EMBL" id="AKS30646.1"/>
    </source>
</evidence>
<evidence type="ECO:0000256" key="1">
    <source>
        <dbReference type="ARBA" id="ARBA00005715"/>
    </source>
</evidence>
<evidence type="ECO:0000256" key="2">
    <source>
        <dbReference type="ARBA" id="ARBA00022679"/>
    </source>
</evidence>